<evidence type="ECO:0000313" key="2">
    <source>
        <dbReference type="EMBL" id="KQH75719.1"/>
    </source>
</evidence>
<reference evidence="2 3" key="1">
    <citation type="submission" date="2015-10" db="EMBL/GenBank/DDBJ databases">
        <title>Mycobacterium gordonae draft genome assembly.</title>
        <authorList>
            <person name="Ustinova V."/>
            <person name="Smirnova T."/>
            <person name="Blagodatskikh K."/>
            <person name="Varlamov D."/>
            <person name="Larionova E."/>
            <person name="Chernousova L."/>
        </authorList>
    </citation>
    <scope>NUCLEOTIDE SEQUENCE [LARGE SCALE GENOMIC DNA]</scope>
    <source>
        <strain evidence="2 3">CTRI 14-8773</strain>
    </source>
</reference>
<feature type="chain" id="PRO_5006194406" evidence="1">
    <location>
        <begin position="24"/>
        <end position="165"/>
    </location>
</feature>
<organism evidence="2 3">
    <name type="scientific">Mycobacterium gordonae</name>
    <dbReference type="NCBI Taxonomy" id="1778"/>
    <lineage>
        <taxon>Bacteria</taxon>
        <taxon>Bacillati</taxon>
        <taxon>Actinomycetota</taxon>
        <taxon>Actinomycetes</taxon>
        <taxon>Mycobacteriales</taxon>
        <taxon>Mycobacteriaceae</taxon>
        <taxon>Mycobacterium</taxon>
    </lineage>
</organism>
<protein>
    <submittedName>
        <fullName evidence="2">Uncharacterized protein</fullName>
    </submittedName>
</protein>
<keyword evidence="1" id="KW-0732">Signal</keyword>
<dbReference type="EMBL" id="LKTM01000370">
    <property type="protein sequence ID" value="KQH75719.1"/>
    <property type="molecule type" value="Genomic_DNA"/>
</dbReference>
<comment type="caution">
    <text evidence="2">The sequence shown here is derived from an EMBL/GenBank/DDBJ whole genome shotgun (WGS) entry which is preliminary data.</text>
</comment>
<name>A0A0Q2M766_MYCGO</name>
<proteinExistence type="predicted"/>
<evidence type="ECO:0000313" key="3">
    <source>
        <dbReference type="Proteomes" id="UP000051677"/>
    </source>
</evidence>
<dbReference type="RefSeq" id="WP_055581327.1">
    <property type="nucleotide sequence ID" value="NZ_LKTM01000370.1"/>
</dbReference>
<accession>A0A0Q2M766</accession>
<dbReference type="Proteomes" id="UP000051677">
    <property type="component" value="Unassembled WGS sequence"/>
</dbReference>
<sequence length="165" mass="17351">MKAPFALLVVTGLICAGCGTATAAPDLDAFLTNLPATLSAAGSLDQLRTALDTAPPEVSQGPGTTLRFPGRDAQWLVTAWHLDRVYAVATDPHQENWQLLRYGQDVPDPNGTRIALIPITFGSWTVRPRLAGRPAGPLPDVVAGASPAYDISAHSAQVVGIDIDM</sequence>
<evidence type="ECO:0000256" key="1">
    <source>
        <dbReference type="SAM" id="SignalP"/>
    </source>
</evidence>
<dbReference type="OrthoDB" id="4747765at2"/>
<gene>
    <name evidence="2" type="ORF">AO501_22625</name>
</gene>
<dbReference type="STRING" id="1778.A9W97_30190"/>
<dbReference type="AlphaFoldDB" id="A0A0Q2M766"/>
<feature type="signal peptide" evidence="1">
    <location>
        <begin position="1"/>
        <end position="23"/>
    </location>
</feature>